<feature type="transmembrane region" description="Helical" evidence="1">
    <location>
        <begin position="144"/>
        <end position="166"/>
    </location>
</feature>
<organism evidence="2 3">
    <name type="scientific">Microcella frigidaquae</name>
    <dbReference type="NCBI Taxonomy" id="424758"/>
    <lineage>
        <taxon>Bacteria</taxon>
        <taxon>Bacillati</taxon>
        <taxon>Actinomycetota</taxon>
        <taxon>Actinomycetes</taxon>
        <taxon>Micrococcales</taxon>
        <taxon>Microbacteriaceae</taxon>
        <taxon>Microcella</taxon>
    </lineage>
</organism>
<accession>A0A840XQX7</accession>
<evidence type="ECO:0000313" key="3">
    <source>
        <dbReference type="Proteomes" id="UP000552883"/>
    </source>
</evidence>
<reference evidence="2 3" key="1">
    <citation type="submission" date="2020-08" db="EMBL/GenBank/DDBJ databases">
        <title>Sequencing the genomes of 1000 actinobacteria strains.</title>
        <authorList>
            <person name="Klenk H.-P."/>
        </authorList>
    </citation>
    <scope>NUCLEOTIDE SEQUENCE [LARGE SCALE GENOMIC DNA]</scope>
    <source>
        <strain evidence="2 3">DSM 23889</strain>
    </source>
</reference>
<name>A0A840XQX7_9MICO</name>
<keyword evidence="1" id="KW-0472">Membrane</keyword>
<comment type="caution">
    <text evidence="2">The sequence shown here is derived from an EMBL/GenBank/DDBJ whole genome shotgun (WGS) entry which is preliminary data.</text>
</comment>
<dbReference type="RefSeq" id="WP_341799931.1">
    <property type="nucleotide sequence ID" value="NZ_BAAANZ010000002.1"/>
</dbReference>
<feature type="transmembrane region" description="Helical" evidence="1">
    <location>
        <begin position="46"/>
        <end position="71"/>
    </location>
</feature>
<proteinExistence type="predicted"/>
<evidence type="ECO:0000313" key="2">
    <source>
        <dbReference type="EMBL" id="MBB5618339.1"/>
    </source>
</evidence>
<feature type="transmembrane region" description="Helical" evidence="1">
    <location>
        <begin position="113"/>
        <end position="132"/>
    </location>
</feature>
<dbReference type="Proteomes" id="UP000552883">
    <property type="component" value="Unassembled WGS sequence"/>
</dbReference>
<keyword evidence="3" id="KW-1185">Reference proteome</keyword>
<keyword evidence="1" id="KW-1133">Transmembrane helix</keyword>
<evidence type="ECO:0008006" key="4">
    <source>
        <dbReference type="Google" id="ProtNLM"/>
    </source>
</evidence>
<evidence type="ECO:0000256" key="1">
    <source>
        <dbReference type="SAM" id="Phobius"/>
    </source>
</evidence>
<dbReference type="AlphaFoldDB" id="A0A840XQX7"/>
<gene>
    <name evidence="2" type="ORF">BJ959_001835</name>
</gene>
<feature type="transmembrane region" description="Helical" evidence="1">
    <location>
        <begin position="83"/>
        <end position="101"/>
    </location>
</feature>
<keyword evidence="1" id="KW-0812">Transmembrane</keyword>
<feature type="transmembrane region" description="Helical" evidence="1">
    <location>
        <begin position="186"/>
        <end position="211"/>
    </location>
</feature>
<sequence length="241" mass="26257">MTALFLVLRLGAILAIGAAVVGQIVTSIAFWTAQGLTDIPFRLVNFFSFFTIESNVASVVVLTMAVGLTLLRRDPRWISMLRAVVTTYMATTGIVYNLLLRGIELPQGSTLDWSNEILHVWGPLYLVVDWLFAPGRHRLGWKHIGTIGAFPIVWATYTLIRGPLTYDVVTDGPWYPYPFLNPVTSANGYLSVAFYVILIAAVIGLVGAGVIRISRLRRGPGARHAAGDAELEPAAPDAAHP</sequence>
<dbReference type="EMBL" id="JACHBS010000001">
    <property type="protein sequence ID" value="MBB5618339.1"/>
    <property type="molecule type" value="Genomic_DNA"/>
</dbReference>
<protein>
    <recommendedName>
        <fullName evidence="4">Pr6Pr family membrane protein</fullName>
    </recommendedName>
</protein>
<dbReference type="NCBIfam" id="NF038065">
    <property type="entry name" value="Pr6Pr"/>
    <property type="match status" value="1"/>
</dbReference>
<dbReference type="InterPro" id="IPR049713">
    <property type="entry name" value="Pr6Pr-like"/>
</dbReference>